<dbReference type="GO" id="GO:0006874">
    <property type="term" value="P:intracellular calcium ion homeostasis"/>
    <property type="evidence" value="ECO:0007669"/>
    <property type="project" value="TreeGrafter"/>
</dbReference>
<accession>A0A9P6L2L7</accession>
<dbReference type="AlphaFoldDB" id="A0A9P6L2L7"/>
<dbReference type="Proteomes" id="UP000736335">
    <property type="component" value="Unassembled WGS sequence"/>
</dbReference>
<dbReference type="InterPro" id="IPR023214">
    <property type="entry name" value="HAD_sf"/>
</dbReference>
<evidence type="ECO:0000313" key="4">
    <source>
        <dbReference type="EMBL" id="KAF9779592.1"/>
    </source>
</evidence>
<keyword evidence="2" id="KW-0460">Magnesium</keyword>
<dbReference type="OrthoDB" id="3352408at2759"/>
<keyword evidence="5" id="KW-1185">Reference proteome</keyword>
<reference evidence="4" key="1">
    <citation type="journal article" date="2020" name="Nat. Commun.">
        <title>Large-scale genome sequencing of mycorrhizal fungi provides insights into the early evolution of symbiotic traits.</title>
        <authorList>
            <person name="Miyauchi S."/>
            <person name="Kiss E."/>
            <person name="Kuo A."/>
            <person name="Drula E."/>
            <person name="Kohler A."/>
            <person name="Sanchez-Garcia M."/>
            <person name="Morin E."/>
            <person name="Andreopoulos B."/>
            <person name="Barry K.W."/>
            <person name="Bonito G."/>
            <person name="Buee M."/>
            <person name="Carver A."/>
            <person name="Chen C."/>
            <person name="Cichocki N."/>
            <person name="Clum A."/>
            <person name="Culley D."/>
            <person name="Crous P.W."/>
            <person name="Fauchery L."/>
            <person name="Girlanda M."/>
            <person name="Hayes R.D."/>
            <person name="Keri Z."/>
            <person name="LaButti K."/>
            <person name="Lipzen A."/>
            <person name="Lombard V."/>
            <person name="Magnuson J."/>
            <person name="Maillard F."/>
            <person name="Murat C."/>
            <person name="Nolan M."/>
            <person name="Ohm R.A."/>
            <person name="Pangilinan J."/>
            <person name="Pereira M.F."/>
            <person name="Perotto S."/>
            <person name="Peter M."/>
            <person name="Pfister S."/>
            <person name="Riley R."/>
            <person name="Sitrit Y."/>
            <person name="Stielow J.B."/>
            <person name="Szollosi G."/>
            <person name="Zifcakova L."/>
            <person name="Stursova M."/>
            <person name="Spatafora J.W."/>
            <person name="Tedersoo L."/>
            <person name="Vaario L.M."/>
            <person name="Yamada A."/>
            <person name="Yan M."/>
            <person name="Wang P."/>
            <person name="Xu J."/>
            <person name="Bruns T."/>
            <person name="Baldrian P."/>
            <person name="Vilgalys R."/>
            <person name="Dunand C."/>
            <person name="Henrissat B."/>
            <person name="Grigoriev I.V."/>
            <person name="Hibbett D."/>
            <person name="Nagy L.G."/>
            <person name="Martin F.M."/>
        </authorList>
    </citation>
    <scope>NUCLEOTIDE SEQUENCE</scope>
    <source>
        <strain evidence="4">UH-Tt-Lm1</strain>
    </source>
</reference>
<dbReference type="GO" id="GO:0000166">
    <property type="term" value="F:nucleotide binding"/>
    <property type="evidence" value="ECO:0007669"/>
    <property type="project" value="InterPro"/>
</dbReference>
<dbReference type="InterPro" id="IPR036412">
    <property type="entry name" value="HAD-like_sf"/>
</dbReference>
<dbReference type="EMBL" id="WIUZ02000019">
    <property type="protein sequence ID" value="KAF9779592.1"/>
    <property type="molecule type" value="Genomic_DNA"/>
</dbReference>
<dbReference type="PRINTS" id="PR00119">
    <property type="entry name" value="CATATPASE"/>
</dbReference>
<organism evidence="4 5">
    <name type="scientific">Thelephora terrestris</name>
    <dbReference type="NCBI Taxonomy" id="56493"/>
    <lineage>
        <taxon>Eukaryota</taxon>
        <taxon>Fungi</taxon>
        <taxon>Dikarya</taxon>
        <taxon>Basidiomycota</taxon>
        <taxon>Agaricomycotina</taxon>
        <taxon>Agaricomycetes</taxon>
        <taxon>Thelephorales</taxon>
        <taxon>Thelephoraceae</taxon>
        <taxon>Thelephora</taxon>
    </lineage>
</organism>
<proteinExistence type="predicted"/>
<evidence type="ECO:0000256" key="1">
    <source>
        <dbReference type="ARBA" id="ARBA00004127"/>
    </source>
</evidence>
<comment type="subcellular location">
    <subcellularLocation>
        <location evidence="1">Endomembrane system</location>
        <topology evidence="1">Multi-pass membrane protein</topology>
    </subcellularLocation>
</comment>
<evidence type="ECO:0000313" key="5">
    <source>
        <dbReference type="Proteomes" id="UP000736335"/>
    </source>
</evidence>
<protein>
    <submittedName>
        <fullName evidence="4">Calcium ATPase</fullName>
    </submittedName>
</protein>
<dbReference type="Gene3D" id="3.40.1110.10">
    <property type="entry name" value="Calcium-transporting ATPase, cytoplasmic domain N"/>
    <property type="match status" value="1"/>
</dbReference>
<dbReference type="PANTHER" id="PTHR24093:SF369">
    <property type="entry name" value="CALCIUM-TRANSPORTING ATPASE"/>
    <property type="match status" value="1"/>
</dbReference>
<evidence type="ECO:0000256" key="3">
    <source>
        <dbReference type="SAM" id="MobiDB-lite"/>
    </source>
</evidence>
<gene>
    <name evidence="4" type="ORF">BJ322DRAFT_1167872</name>
</gene>
<dbReference type="Pfam" id="PF13246">
    <property type="entry name" value="Cation_ATPase"/>
    <property type="match status" value="1"/>
</dbReference>
<dbReference type="InterPro" id="IPR023299">
    <property type="entry name" value="ATPase_P-typ_cyto_dom_N"/>
</dbReference>
<dbReference type="Gene3D" id="3.40.50.1000">
    <property type="entry name" value="HAD superfamily/HAD-like"/>
    <property type="match status" value="1"/>
</dbReference>
<feature type="region of interest" description="Disordered" evidence="3">
    <location>
        <begin position="39"/>
        <end position="62"/>
    </location>
</feature>
<sequence>MANASVVCTDKTGTLAQNVMTVIAGSIGIHGKFVRNLKDNQARTNAPDQDEDRDPSPERDIVDEPWVNRKHADDFSIDQSEISSILSPQLRRLFNQSIAEVVFVGTKTETALLQFAKDIGRENWKQTRESVEIVQMIPFSSERKAMGVVICLRSGRYRLFLKGASENLTKMCTRHVVVSKHTDQSQDPNTRIETRDIDETMKDNILRTIIFYANQMLRTIALCYRDLSSWPPRGAQFQSADEVSYDDLAYDRILVAITGIEDPLRDGVPDAVASCCRAGVTVKMCTGDNVLTAHSIATQCGIYTAGGIIMEGPVFRTLDPKDRTEVVPRLQVLACSSPEDKKILVETLRSLGDIVSVTGDGTNNGPALKTANVGVSMGIAGTEVAKEAG</sequence>
<dbReference type="GO" id="GO:0012505">
    <property type="term" value="C:endomembrane system"/>
    <property type="evidence" value="ECO:0007669"/>
    <property type="project" value="UniProtKB-SubCell"/>
</dbReference>
<dbReference type="GO" id="GO:0005388">
    <property type="term" value="F:P-type calcium transporter activity"/>
    <property type="evidence" value="ECO:0007669"/>
    <property type="project" value="TreeGrafter"/>
</dbReference>
<name>A0A9P6L2L7_9AGAM</name>
<evidence type="ECO:0000256" key="2">
    <source>
        <dbReference type="ARBA" id="ARBA00022842"/>
    </source>
</evidence>
<dbReference type="SUPFAM" id="SSF56784">
    <property type="entry name" value="HAD-like"/>
    <property type="match status" value="1"/>
</dbReference>
<reference evidence="4" key="2">
    <citation type="submission" date="2020-11" db="EMBL/GenBank/DDBJ databases">
        <authorList>
            <consortium name="DOE Joint Genome Institute"/>
            <person name="Kuo A."/>
            <person name="Miyauchi S."/>
            <person name="Kiss E."/>
            <person name="Drula E."/>
            <person name="Kohler A."/>
            <person name="Sanchez-Garcia M."/>
            <person name="Andreopoulos B."/>
            <person name="Barry K.W."/>
            <person name="Bonito G."/>
            <person name="Buee M."/>
            <person name="Carver A."/>
            <person name="Chen C."/>
            <person name="Cichocki N."/>
            <person name="Clum A."/>
            <person name="Culley D."/>
            <person name="Crous P.W."/>
            <person name="Fauchery L."/>
            <person name="Girlanda M."/>
            <person name="Hayes R."/>
            <person name="Keri Z."/>
            <person name="Labutti K."/>
            <person name="Lipzen A."/>
            <person name="Lombard V."/>
            <person name="Magnuson J."/>
            <person name="Maillard F."/>
            <person name="Morin E."/>
            <person name="Murat C."/>
            <person name="Nolan M."/>
            <person name="Ohm R."/>
            <person name="Pangilinan J."/>
            <person name="Pereira M."/>
            <person name="Perotto S."/>
            <person name="Peter M."/>
            <person name="Riley R."/>
            <person name="Sitrit Y."/>
            <person name="Stielow B."/>
            <person name="Szollosi G."/>
            <person name="Zifcakova L."/>
            <person name="Stursova M."/>
            <person name="Spatafora J.W."/>
            <person name="Tedersoo L."/>
            <person name="Vaario L.-M."/>
            <person name="Yamada A."/>
            <person name="Yan M."/>
            <person name="Wang P."/>
            <person name="Xu J."/>
            <person name="Bruns T."/>
            <person name="Baldrian P."/>
            <person name="Vilgalys R."/>
            <person name="Henrissat B."/>
            <person name="Grigoriev I.V."/>
            <person name="Hibbett D."/>
            <person name="Nagy L.G."/>
            <person name="Martin F.M."/>
        </authorList>
    </citation>
    <scope>NUCLEOTIDE SEQUENCE</scope>
    <source>
        <strain evidence="4">UH-Tt-Lm1</strain>
    </source>
</reference>
<dbReference type="PANTHER" id="PTHR24093">
    <property type="entry name" value="CATION TRANSPORTING ATPASE"/>
    <property type="match status" value="1"/>
</dbReference>
<dbReference type="SUPFAM" id="SSF81660">
    <property type="entry name" value="Metal cation-transporting ATPase, ATP-binding domain N"/>
    <property type="match status" value="1"/>
</dbReference>
<dbReference type="GO" id="GO:0005886">
    <property type="term" value="C:plasma membrane"/>
    <property type="evidence" value="ECO:0007669"/>
    <property type="project" value="TreeGrafter"/>
</dbReference>
<comment type="caution">
    <text evidence="4">The sequence shown here is derived from an EMBL/GenBank/DDBJ whole genome shotgun (WGS) entry which is preliminary data.</text>
</comment>